<evidence type="ECO:0000313" key="2">
    <source>
        <dbReference type="EMBL" id="MBC2769841.1"/>
    </source>
</evidence>
<reference evidence="2 3" key="1">
    <citation type="submission" date="2020-08" db="EMBL/GenBank/DDBJ databases">
        <title>Paraeoetvoesia sp. YC-7-48 draft genome sequence.</title>
        <authorList>
            <person name="Yao L."/>
        </authorList>
    </citation>
    <scope>NUCLEOTIDE SEQUENCE [LARGE SCALE GENOMIC DNA]</scope>
    <source>
        <strain evidence="3">YC-7-48</strain>
    </source>
</reference>
<evidence type="ECO:0000313" key="3">
    <source>
        <dbReference type="Proteomes" id="UP000545386"/>
    </source>
</evidence>
<keyword evidence="2" id="KW-0808">Transferase</keyword>
<dbReference type="InterPro" id="IPR029063">
    <property type="entry name" value="SAM-dependent_MTases_sf"/>
</dbReference>
<accession>A0A842HRG0</accession>
<dbReference type="GO" id="GO:0008168">
    <property type="term" value="F:methyltransferase activity"/>
    <property type="evidence" value="ECO:0007669"/>
    <property type="project" value="UniProtKB-KW"/>
</dbReference>
<dbReference type="Proteomes" id="UP000545386">
    <property type="component" value="Unassembled WGS sequence"/>
</dbReference>
<gene>
    <name evidence="2" type="ORF">GTU67_07935</name>
</gene>
<feature type="domain" description="Methyltransferase FkbM" evidence="1">
    <location>
        <begin position="119"/>
        <end position="281"/>
    </location>
</feature>
<dbReference type="InterPro" id="IPR006342">
    <property type="entry name" value="FkbM_mtfrase"/>
</dbReference>
<keyword evidence="3" id="KW-1185">Reference proteome</keyword>
<name>A0A842HRG0_9BURK</name>
<dbReference type="GO" id="GO:0032259">
    <property type="term" value="P:methylation"/>
    <property type="evidence" value="ECO:0007669"/>
    <property type="project" value="UniProtKB-KW"/>
</dbReference>
<dbReference type="Gene3D" id="3.40.50.150">
    <property type="entry name" value="Vaccinia Virus protein VP39"/>
    <property type="match status" value="1"/>
</dbReference>
<dbReference type="AlphaFoldDB" id="A0A842HRG0"/>
<organism evidence="2 3">
    <name type="scientific">Pusillimonas minor</name>
    <dbReference type="NCBI Taxonomy" id="2697024"/>
    <lineage>
        <taxon>Bacteria</taxon>
        <taxon>Pseudomonadati</taxon>
        <taxon>Pseudomonadota</taxon>
        <taxon>Betaproteobacteria</taxon>
        <taxon>Burkholderiales</taxon>
        <taxon>Alcaligenaceae</taxon>
        <taxon>Pusillimonas</taxon>
    </lineage>
</organism>
<protein>
    <submittedName>
        <fullName evidence="2">FkbM family methyltransferase</fullName>
    </submittedName>
</protein>
<keyword evidence="2" id="KW-0489">Methyltransferase</keyword>
<dbReference type="SUPFAM" id="SSF53335">
    <property type="entry name" value="S-adenosyl-L-methionine-dependent methyltransferases"/>
    <property type="match status" value="1"/>
</dbReference>
<evidence type="ECO:0000259" key="1">
    <source>
        <dbReference type="Pfam" id="PF05050"/>
    </source>
</evidence>
<dbReference type="Pfam" id="PF05050">
    <property type="entry name" value="Methyltransf_21"/>
    <property type="match status" value="1"/>
</dbReference>
<sequence length="294" mass="33457">MQNFLKYAWSKRKKWWIRRDIVAATLGRQVIGTQYRLAGMLAMFTRKLAPAYVNSHQLKKTSNPFIEYEIGRLKLKSAPIETTIRETYSQCNEDIIVEAILRAQFATTDRSMSTVRYLEIGGNHPVQTSSTYLLYRAWGARGHIIEANAGLAERLRSIRPHDQIVQTAVSDRFDKMVSFHVHELDELSSLSRESILDTNVTGLPGKVARVETVPNLHINDFFATYIHEPLDFMSIDIEGLDLPVLQALSPAHRPTVLQVECMSLDLLADLKKTLEPRGYRLAAMTQVNVIFVQD</sequence>
<dbReference type="RefSeq" id="WP_185779549.1">
    <property type="nucleotide sequence ID" value="NZ_JACJUU010000004.1"/>
</dbReference>
<dbReference type="EMBL" id="JACJUU010000004">
    <property type="protein sequence ID" value="MBC2769841.1"/>
    <property type="molecule type" value="Genomic_DNA"/>
</dbReference>
<comment type="caution">
    <text evidence="2">The sequence shown here is derived from an EMBL/GenBank/DDBJ whole genome shotgun (WGS) entry which is preliminary data.</text>
</comment>
<proteinExistence type="predicted"/>